<evidence type="ECO:0000313" key="4">
    <source>
        <dbReference type="Proteomes" id="UP000225548"/>
    </source>
</evidence>
<protein>
    <submittedName>
        <fullName evidence="3">Diguanylate cyclase (GGDEF)-like protein</fullName>
    </submittedName>
</protein>
<dbReference type="Gene3D" id="3.30.70.270">
    <property type="match status" value="1"/>
</dbReference>
<dbReference type="PANTHER" id="PTHR46663:SF2">
    <property type="entry name" value="GGDEF DOMAIN-CONTAINING PROTEIN"/>
    <property type="match status" value="1"/>
</dbReference>
<gene>
    <name evidence="3" type="ORF">ATL42_2169</name>
</gene>
<dbReference type="InterPro" id="IPR000160">
    <property type="entry name" value="GGDEF_dom"/>
</dbReference>
<evidence type="ECO:0000259" key="2">
    <source>
        <dbReference type="PROSITE" id="PS50887"/>
    </source>
</evidence>
<feature type="transmembrane region" description="Helical" evidence="1">
    <location>
        <begin position="39"/>
        <end position="57"/>
    </location>
</feature>
<dbReference type="SUPFAM" id="SSF55073">
    <property type="entry name" value="Nucleotide cyclase"/>
    <property type="match status" value="1"/>
</dbReference>
<dbReference type="EMBL" id="PDJG01000001">
    <property type="protein sequence ID" value="PFG34263.1"/>
    <property type="molecule type" value="Genomic_DNA"/>
</dbReference>
<organism evidence="3 4">
    <name type="scientific">Sanguibacter antarcticus</name>
    <dbReference type="NCBI Taxonomy" id="372484"/>
    <lineage>
        <taxon>Bacteria</taxon>
        <taxon>Bacillati</taxon>
        <taxon>Actinomycetota</taxon>
        <taxon>Actinomycetes</taxon>
        <taxon>Micrococcales</taxon>
        <taxon>Sanguibacteraceae</taxon>
        <taxon>Sanguibacter</taxon>
    </lineage>
</organism>
<dbReference type="OrthoDB" id="3278283at2"/>
<keyword evidence="4" id="KW-1185">Reference proteome</keyword>
<feature type="transmembrane region" description="Helical" evidence="1">
    <location>
        <begin position="192"/>
        <end position="210"/>
    </location>
</feature>
<dbReference type="PANTHER" id="PTHR46663">
    <property type="entry name" value="DIGUANYLATE CYCLASE DGCT-RELATED"/>
    <property type="match status" value="1"/>
</dbReference>
<sequence length="486" mass="51215">MTASRPRGSGHRTTVAASVVTLVLCCAYALSDGVVRGSVSLASTVLPAVAVVVALRVRRLTAPLPWVVELGGLLCLVVVSVTWLVQVNIQGAPRSTGIVPLLFLPLGYLGFLIASVLVILPIARRDGGKIVDAGIGALAGAGLLWTFVVLPVLDERDATLQERTFTLLSLLLLCGVTGALARAIASAERARPTLAFLLVAALMSVVGHVSKVLTADPATGTAASWVGVLWITSYVAMGAALLHPTSEHLSDPGRVQSARLSVAHLLFLWAALSINPAVAIIGKLVGRTPDIVLQSTVALLIAPLIIARVWRIAQLYESARVDLVRQATHDALTGLPNRRAVATHLETIVRSVDSGTLSAARLFFLDLDGFKSINDVHGHTAGDHVLVEVARRLRGAVRRDDFVARMGGDEFLILIPEDCPELAAHTVTRIRDALADPVAVAGTTVIVEVSVGSVPVTRADGESVERLLSLADAQMYIDKRSGHPAS</sequence>
<dbReference type="Pfam" id="PF00990">
    <property type="entry name" value="GGDEF"/>
    <property type="match status" value="1"/>
</dbReference>
<evidence type="ECO:0000256" key="1">
    <source>
        <dbReference type="SAM" id="Phobius"/>
    </source>
</evidence>
<keyword evidence="1" id="KW-0812">Transmembrane</keyword>
<evidence type="ECO:0000313" key="3">
    <source>
        <dbReference type="EMBL" id="PFG34263.1"/>
    </source>
</evidence>
<comment type="caution">
    <text evidence="3">The sequence shown here is derived from an EMBL/GenBank/DDBJ whole genome shotgun (WGS) entry which is preliminary data.</text>
</comment>
<keyword evidence="1" id="KW-1133">Transmembrane helix</keyword>
<feature type="transmembrane region" description="Helical" evidence="1">
    <location>
        <begin position="262"/>
        <end position="285"/>
    </location>
</feature>
<feature type="transmembrane region" description="Helical" evidence="1">
    <location>
        <begin position="64"/>
        <end position="85"/>
    </location>
</feature>
<dbReference type="AlphaFoldDB" id="A0A2A9E600"/>
<keyword evidence="1" id="KW-0472">Membrane</keyword>
<dbReference type="InterPro" id="IPR029787">
    <property type="entry name" value="Nucleotide_cyclase"/>
</dbReference>
<proteinExistence type="predicted"/>
<reference evidence="3 4" key="1">
    <citation type="submission" date="2017-10" db="EMBL/GenBank/DDBJ databases">
        <title>Sequencing the genomes of 1000 actinobacteria strains.</title>
        <authorList>
            <person name="Klenk H.-P."/>
        </authorList>
    </citation>
    <scope>NUCLEOTIDE SEQUENCE [LARGE SCALE GENOMIC DNA]</scope>
    <source>
        <strain evidence="3 4">DSM 18966</strain>
    </source>
</reference>
<dbReference type="InterPro" id="IPR043128">
    <property type="entry name" value="Rev_trsase/Diguanyl_cyclase"/>
</dbReference>
<feature type="transmembrane region" description="Helical" evidence="1">
    <location>
        <begin position="222"/>
        <end position="242"/>
    </location>
</feature>
<accession>A0A2A9E600</accession>
<feature type="transmembrane region" description="Helical" evidence="1">
    <location>
        <begin position="291"/>
        <end position="310"/>
    </location>
</feature>
<feature type="transmembrane region" description="Helical" evidence="1">
    <location>
        <begin position="130"/>
        <end position="153"/>
    </location>
</feature>
<name>A0A2A9E600_9MICO</name>
<dbReference type="SMART" id="SM00267">
    <property type="entry name" value="GGDEF"/>
    <property type="match status" value="1"/>
</dbReference>
<dbReference type="CDD" id="cd01949">
    <property type="entry name" value="GGDEF"/>
    <property type="match status" value="1"/>
</dbReference>
<dbReference type="Proteomes" id="UP000225548">
    <property type="component" value="Unassembled WGS sequence"/>
</dbReference>
<dbReference type="NCBIfam" id="TIGR00254">
    <property type="entry name" value="GGDEF"/>
    <property type="match status" value="1"/>
</dbReference>
<feature type="domain" description="GGDEF" evidence="2">
    <location>
        <begin position="358"/>
        <end position="486"/>
    </location>
</feature>
<feature type="transmembrane region" description="Helical" evidence="1">
    <location>
        <begin position="97"/>
        <end position="123"/>
    </location>
</feature>
<dbReference type="PROSITE" id="PS50887">
    <property type="entry name" value="GGDEF"/>
    <property type="match status" value="1"/>
</dbReference>
<feature type="transmembrane region" description="Helical" evidence="1">
    <location>
        <begin position="165"/>
        <end position="185"/>
    </location>
</feature>
<dbReference type="InterPro" id="IPR052163">
    <property type="entry name" value="DGC-Regulatory_Protein"/>
</dbReference>